<organism evidence="2 3">
    <name type="scientific">Rhizophagus irregularis</name>
    <dbReference type="NCBI Taxonomy" id="588596"/>
    <lineage>
        <taxon>Eukaryota</taxon>
        <taxon>Fungi</taxon>
        <taxon>Fungi incertae sedis</taxon>
        <taxon>Mucoromycota</taxon>
        <taxon>Glomeromycotina</taxon>
        <taxon>Glomeromycetes</taxon>
        <taxon>Glomerales</taxon>
        <taxon>Glomeraceae</taxon>
        <taxon>Rhizophagus</taxon>
    </lineage>
</organism>
<dbReference type="OrthoDB" id="10509241at2759"/>
<dbReference type="Proteomes" id="UP000684084">
    <property type="component" value="Unassembled WGS sequence"/>
</dbReference>
<evidence type="ECO:0000313" key="3">
    <source>
        <dbReference type="Proteomes" id="UP000684084"/>
    </source>
</evidence>
<feature type="compositionally biased region" description="Basic and acidic residues" evidence="1">
    <location>
        <begin position="180"/>
        <end position="189"/>
    </location>
</feature>
<dbReference type="EMBL" id="CAGKOT010000003">
    <property type="protein sequence ID" value="CAB5325850.1"/>
    <property type="molecule type" value="Genomic_DNA"/>
</dbReference>
<proteinExistence type="predicted"/>
<accession>A0A915YSU2</accession>
<protein>
    <submittedName>
        <fullName evidence="2">Uncharacterized protein</fullName>
    </submittedName>
</protein>
<feature type="region of interest" description="Disordered" evidence="1">
    <location>
        <begin position="84"/>
        <end position="108"/>
    </location>
</feature>
<gene>
    <name evidence="2" type="ORF">CHRIB12_LOCUS2575</name>
</gene>
<evidence type="ECO:0000256" key="1">
    <source>
        <dbReference type="SAM" id="MobiDB-lite"/>
    </source>
</evidence>
<feature type="compositionally biased region" description="Basic and acidic residues" evidence="1">
    <location>
        <begin position="84"/>
        <end position="100"/>
    </location>
</feature>
<comment type="caution">
    <text evidence="2">The sequence shown here is derived from an EMBL/GenBank/DDBJ whole genome shotgun (WGS) entry which is preliminary data.</text>
</comment>
<feature type="region of interest" description="Disordered" evidence="1">
    <location>
        <begin position="179"/>
        <end position="226"/>
    </location>
</feature>
<name>A0A915YSU2_9GLOM</name>
<dbReference type="VEuPathDB" id="FungiDB:RhiirFUN_004034"/>
<sequence>MEKPSFVWPFGFGRSGGLPKYGKTKFRSDVLKNGKIPRFVRVCFRVPKNGKILRFDLVGFRRTENQETKIRKIGWASEERKPKDSIGWASEKRKPKDKDSCGGLPTNENPKIKIRKCGGLLTNENPKIKIRSGGFRLSKERKKLKIRSVSSEKWKKPRFVIQWAFEEQRKTKIRLVSRVGSDKQKKTKDSFGGFPKDQDSRTLGEWQRTAAKKSAKVRPALDHKLA</sequence>
<reference evidence="2" key="1">
    <citation type="submission" date="2020-05" db="EMBL/GenBank/DDBJ databases">
        <authorList>
            <person name="Rincon C."/>
            <person name="Sanders R I."/>
            <person name="Robbins C."/>
            <person name="Chaturvedi A."/>
        </authorList>
    </citation>
    <scope>NUCLEOTIDE SEQUENCE</scope>
    <source>
        <strain evidence="2">CHB12</strain>
    </source>
</reference>
<dbReference type="AlphaFoldDB" id="A0A915YSU2"/>
<evidence type="ECO:0000313" key="2">
    <source>
        <dbReference type="EMBL" id="CAB5325850.1"/>
    </source>
</evidence>